<feature type="domain" description="Type II secretion system protein GspF" evidence="11">
    <location>
        <begin position="67"/>
        <end position="190"/>
    </location>
</feature>
<accession>A0A1S2LCQ1</accession>
<feature type="transmembrane region" description="Helical" evidence="10">
    <location>
        <begin position="219"/>
        <end position="238"/>
    </location>
</feature>
<dbReference type="InterPro" id="IPR003004">
    <property type="entry name" value="GspF/PilC"/>
</dbReference>
<protein>
    <submittedName>
        <fullName evidence="12">Type II secretion system protein F</fullName>
    </submittedName>
</protein>
<dbReference type="GO" id="GO:0005886">
    <property type="term" value="C:plasma membrane"/>
    <property type="evidence" value="ECO:0007669"/>
    <property type="project" value="UniProtKB-SubCell"/>
</dbReference>
<evidence type="ECO:0000256" key="8">
    <source>
        <dbReference type="ARBA" id="ARBA00023136"/>
    </source>
</evidence>
<dbReference type="EMBL" id="MLQQ01000040">
    <property type="protein sequence ID" value="OIJ10278.1"/>
    <property type="molecule type" value="Genomic_DNA"/>
</dbReference>
<evidence type="ECO:0000256" key="10">
    <source>
        <dbReference type="SAM" id="Phobius"/>
    </source>
</evidence>
<organism evidence="12 13">
    <name type="scientific">Anaerobacillus arseniciselenatis</name>
    <dbReference type="NCBI Taxonomy" id="85682"/>
    <lineage>
        <taxon>Bacteria</taxon>
        <taxon>Bacillati</taxon>
        <taxon>Bacillota</taxon>
        <taxon>Bacilli</taxon>
        <taxon>Bacillales</taxon>
        <taxon>Bacillaceae</taxon>
        <taxon>Anaerobacillus</taxon>
    </lineage>
</organism>
<evidence type="ECO:0000256" key="3">
    <source>
        <dbReference type="ARBA" id="ARBA00022448"/>
    </source>
</evidence>
<evidence type="ECO:0000256" key="9">
    <source>
        <dbReference type="RuleBase" id="RU003923"/>
    </source>
</evidence>
<name>A0A1S2LCQ1_9BACI</name>
<evidence type="ECO:0000313" key="12">
    <source>
        <dbReference type="EMBL" id="OIJ10278.1"/>
    </source>
</evidence>
<dbReference type="PRINTS" id="PR00812">
    <property type="entry name" value="BCTERIALGSPF"/>
</dbReference>
<dbReference type="AlphaFoldDB" id="A0A1S2LCQ1"/>
<feature type="domain" description="Type II secretion system protein GspF" evidence="11">
    <location>
        <begin position="271"/>
        <end position="392"/>
    </location>
</feature>
<comment type="subcellular location">
    <subcellularLocation>
        <location evidence="1">Cell inner membrane</location>
        <topology evidence="1">Multi-pass membrane protein</topology>
    </subcellularLocation>
    <subcellularLocation>
        <location evidence="9">Cell membrane</location>
        <topology evidence="9">Multi-pass membrane protein</topology>
    </subcellularLocation>
</comment>
<dbReference type="PANTHER" id="PTHR30012:SF0">
    <property type="entry name" value="TYPE II SECRETION SYSTEM PROTEIN F-RELATED"/>
    <property type="match status" value="1"/>
</dbReference>
<keyword evidence="3 9" id="KW-0813">Transport</keyword>
<evidence type="ECO:0000256" key="6">
    <source>
        <dbReference type="ARBA" id="ARBA00022692"/>
    </source>
</evidence>
<comment type="similarity">
    <text evidence="2 9">Belongs to the GSP F family.</text>
</comment>
<dbReference type="InterPro" id="IPR001992">
    <property type="entry name" value="T2SS_GspF/T4SS_PilC_CS"/>
</dbReference>
<sequence length="401" mass="44915">MAYFKYRGRDKYGMLVEGRLKSFTEREAREKLKAEGIHVRKMEELTGILYKDISIGSGVKPQHFVIYLRQFSTLLKAGISVVDATAILGDQTSSKQLQSALKAIEEELRAGNPFSEAAEKNRKIFPPLFTNMVKAGEAGGNLDEILERLADYYEKQYQTRQKVISALMYPAVIGAISVVVVVFLLSFVVPTFADMFRSFDAELPLITQMVLSAGDVFKSFWWLLVVFVIAKVIGYKLIQDNLQYKYYFDYFILKIPVFGTMLQKAALARMTRTLSSLFSSSVPILQAISIVETIVGNEVVARVIRQSRTSLEKGESIAGPMEAHWIFPPLVTQMVYVGERTGNLDTMLDKVAEFYETEVDTATERIKSLIEPLMIVVLAGIVGIIVAAIAMPMFEIFDAVG</sequence>
<dbReference type="RefSeq" id="WP_071314042.1">
    <property type="nucleotide sequence ID" value="NZ_MLQQ01000040.1"/>
</dbReference>
<evidence type="ECO:0000256" key="2">
    <source>
        <dbReference type="ARBA" id="ARBA00005745"/>
    </source>
</evidence>
<dbReference type="Proteomes" id="UP000180098">
    <property type="component" value="Unassembled WGS sequence"/>
</dbReference>
<evidence type="ECO:0000256" key="7">
    <source>
        <dbReference type="ARBA" id="ARBA00022989"/>
    </source>
</evidence>
<dbReference type="PANTHER" id="PTHR30012">
    <property type="entry name" value="GENERAL SECRETION PATHWAY PROTEIN"/>
    <property type="match status" value="1"/>
</dbReference>
<dbReference type="FunFam" id="1.20.81.30:FF:000001">
    <property type="entry name" value="Type II secretion system protein F"/>
    <property type="match status" value="2"/>
</dbReference>
<evidence type="ECO:0000259" key="11">
    <source>
        <dbReference type="Pfam" id="PF00482"/>
    </source>
</evidence>
<dbReference type="Pfam" id="PF00482">
    <property type="entry name" value="T2SSF"/>
    <property type="match status" value="2"/>
</dbReference>
<proteinExistence type="inferred from homology"/>
<feature type="transmembrane region" description="Helical" evidence="10">
    <location>
        <begin position="373"/>
        <end position="394"/>
    </location>
</feature>
<dbReference type="InterPro" id="IPR042094">
    <property type="entry name" value="T2SS_GspF_sf"/>
</dbReference>
<dbReference type="PROSITE" id="PS00874">
    <property type="entry name" value="T2SP_F"/>
    <property type="match status" value="1"/>
</dbReference>
<keyword evidence="13" id="KW-1185">Reference proteome</keyword>
<comment type="caution">
    <text evidence="12">The sequence shown here is derived from an EMBL/GenBank/DDBJ whole genome shotgun (WGS) entry which is preliminary data.</text>
</comment>
<keyword evidence="4" id="KW-1003">Cell membrane</keyword>
<evidence type="ECO:0000313" key="13">
    <source>
        <dbReference type="Proteomes" id="UP000180098"/>
    </source>
</evidence>
<reference evidence="12 13" key="1">
    <citation type="submission" date="2016-10" db="EMBL/GenBank/DDBJ databases">
        <title>Draft genome sequences of four alkaliphilic bacteria belonging to the Anaerobacillus genus.</title>
        <authorList>
            <person name="Bassil N.M."/>
            <person name="Lloyd J.R."/>
        </authorList>
    </citation>
    <scope>NUCLEOTIDE SEQUENCE [LARGE SCALE GENOMIC DNA]</scope>
    <source>
        <strain evidence="12 13">DSM 15340</strain>
    </source>
</reference>
<evidence type="ECO:0000256" key="5">
    <source>
        <dbReference type="ARBA" id="ARBA00022519"/>
    </source>
</evidence>
<dbReference type="InterPro" id="IPR018076">
    <property type="entry name" value="T2SS_GspF_dom"/>
</dbReference>
<dbReference type="GO" id="GO:0015628">
    <property type="term" value="P:protein secretion by the type II secretion system"/>
    <property type="evidence" value="ECO:0007669"/>
    <property type="project" value="TreeGrafter"/>
</dbReference>
<keyword evidence="6 9" id="KW-0812">Transmembrane</keyword>
<evidence type="ECO:0000256" key="4">
    <source>
        <dbReference type="ARBA" id="ARBA00022475"/>
    </source>
</evidence>
<dbReference type="OrthoDB" id="9805682at2"/>
<evidence type="ECO:0000256" key="1">
    <source>
        <dbReference type="ARBA" id="ARBA00004429"/>
    </source>
</evidence>
<dbReference type="Gene3D" id="1.20.81.30">
    <property type="entry name" value="Type II secretion system (T2SS), domain F"/>
    <property type="match status" value="2"/>
</dbReference>
<feature type="transmembrane region" description="Helical" evidence="10">
    <location>
        <begin position="166"/>
        <end position="189"/>
    </location>
</feature>
<keyword evidence="5" id="KW-0997">Cell inner membrane</keyword>
<keyword evidence="8 10" id="KW-0472">Membrane</keyword>
<keyword evidence="7 10" id="KW-1133">Transmembrane helix</keyword>
<gene>
    <name evidence="12" type="ORF">BKP35_14365</name>
</gene>